<dbReference type="PANTHER" id="PTHR33116:SF78">
    <property type="entry name" value="OS12G0587133 PROTEIN"/>
    <property type="match status" value="1"/>
</dbReference>
<feature type="transmembrane region" description="Helical" evidence="1">
    <location>
        <begin position="128"/>
        <end position="152"/>
    </location>
</feature>
<accession>A0A392MN07</accession>
<evidence type="ECO:0000313" key="4">
    <source>
        <dbReference type="Proteomes" id="UP000265520"/>
    </source>
</evidence>
<keyword evidence="1" id="KW-1133">Transmembrane helix</keyword>
<dbReference type="InterPro" id="IPR000477">
    <property type="entry name" value="RT_dom"/>
</dbReference>
<evidence type="ECO:0000256" key="1">
    <source>
        <dbReference type="SAM" id="Phobius"/>
    </source>
</evidence>
<sequence length="181" mass="20740">MRKAVEIARFKPFLVGTEAMPVSLLQYADDTLCIGEAAADNLWTLKAVLRGFEMASGLKLNFWKSRLIGINVPNEFMVMASIFLNCRMRRGPFKYLGLPVGANPRLMSTWKPMLDVFRGRIGSWGNKYLSFGGRIVMINVVLNAILVFYLSYLKMPSSVWREVVKIQRKNSLEWLRKPEED</sequence>
<keyword evidence="4" id="KW-1185">Reference proteome</keyword>
<dbReference type="PANTHER" id="PTHR33116">
    <property type="entry name" value="REVERSE TRANSCRIPTASE ZINC-BINDING DOMAIN-CONTAINING PROTEIN-RELATED-RELATED"/>
    <property type="match status" value="1"/>
</dbReference>
<feature type="domain" description="Reverse transcriptase" evidence="2">
    <location>
        <begin position="1"/>
        <end position="100"/>
    </location>
</feature>
<organism evidence="3 4">
    <name type="scientific">Trifolium medium</name>
    <dbReference type="NCBI Taxonomy" id="97028"/>
    <lineage>
        <taxon>Eukaryota</taxon>
        <taxon>Viridiplantae</taxon>
        <taxon>Streptophyta</taxon>
        <taxon>Embryophyta</taxon>
        <taxon>Tracheophyta</taxon>
        <taxon>Spermatophyta</taxon>
        <taxon>Magnoliopsida</taxon>
        <taxon>eudicotyledons</taxon>
        <taxon>Gunneridae</taxon>
        <taxon>Pentapetalae</taxon>
        <taxon>rosids</taxon>
        <taxon>fabids</taxon>
        <taxon>Fabales</taxon>
        <taxon>Fabaceae</taxon>
        <taxon>Papilionoideae</taxon>
        <taxon>50 kb inversion clade</taxon>
        <taxon>NPAAA clade</taxon>
        <taxon>Hologalegina</taxon>
        <taxon>IRL clade</taxon>
        <taxon>Trifolieae</taxon>
        <taxon>Trifolium</taxon>
    </lineage>
</organism>
<gene>
    <name evidence="3" type="ORF">A2U01_0008909</name>
</gene>
<dbReference type="AlphaFoldDB" id="A0A392MN07"/>
<comment type="caution">
    <text evidence="3">The sequence shown here is derived from an EMBL/GenBank/DDBJ whole genome shotgun (WGS) entry which is preliminary data.</text>
</comment>
<dbReference type="Proteomes" id="UP000265520">
    <property type="component" value="Unassembled WGS sequence"/>
</dbReference>
<reference evidence="3 4" key="1">
    <citation type="journal article" date="2018" name="Front. Plant Sci.">
        <title>Red Clover (Trifolium pratense) and Zigzag Clover (T. medium) - A Picture of Genomic Similarities and Differences.</title>
        <authorList>
            <person name="Dluhosova J."/>
            <person name="Istvanek J."/>
            <person name="Nedelnik J."/>
            <person name="Repkova J."/>
        </authorList>
    </citation>
    <scope>NUCLEOTIDE SEQUENCE [LARGE SCALE GENOMIC DNA]</scope>
    <source>
        <strain evidence="4">cv. 10/8</strain>
        <tissue evidence="3">Leaf</tissue>
    </source>
</reference>
<keyword evidence="1" id="KW-0472">Membrane</keyword>
<keyword evidence="1" id="KW-0812">Transmembrane</keyword>
<proteinExistence type="predicted"/>
<evidence type="ECO:0000313" key="3">
    <source>
        <dbReference type="EMBL" id="MCH88028.1"/>
    </source>
</evidence>
<dbReference type="EMBL" id="LXQA010013363">
    <property type="protein sequence ID" value="MCH88028.1"/>
    <property type="molecule type" value="Genomic_DNA"/>
</dbReference>
<name>A0A392MN07_9FABA</name>
<evidence type="ECO:0000259" key="2">
    <source>
        <dbReference type="PROSITE" id="PS50878"/>
    </source>
</evidence>
<dbReference type="PROSITE" id="PS50878">
    <property type="entry name" value="RT_POL"/>
    <property type="match status" value="1"/>
</dbReference>
<protein>
    <submittedName>
        <fullName evidence="3">Ribonuclease H protein</fullName>
    </submittedName>
</protein>